<evidence type="ECO:0000313" key="4">
    <source>
        <dbReference type="Proteomes" id="UP001152533"/>
    </source>
</evidence>
<reference evidence="3" key="1">
    <citation type="submission" date="2022-08" db="EMBL/GenBank/DDBJ databases">
        <authorList>
            <person name="Giroux E."/>
            <person name="Giroux E."/>
        </authorList>
    </citation>
    <scope>NUCLEOTIDE SEQUENCE</scope>
    <source>
        <strain evidence="3">H1091258</strain>
    </source>
</reference>
<protein>
    <submittedName>
        <fullName evidence="3">Uncharacterized protein</fullName>
    </submittedName>
</protein>
<organism evidence="3 4">
    <name type="scientific">Colletotrichum noveboracense</name>
    <dbReference type="NCBI Taxonomy" id="2664923"/>
    <lineage>
        <taxon>Eukaryota</taxon>
        <taxon>Fungi</taxon>
        <taxon>Dikarya</taxon>
        <taxon>Ascomycota</taxon>
        <taxon>Pezizomycotina</taxon>
        <taxon>Sordariomycetes</taxon>
        <taxon>Hypocreomycetidae</taxon>
        <taxon>Glomerellales</taxon>
        <taxon>Glomerellaceae</taxon>
        <taxon>Colletotrichum</taxon>
        <taxon>Colletotrichum gloeosporioides species complex</taxon>
    </lineage>
</organism>
<name>A0A9W4RHR9_9PEZI</name>
<comment type="caution">
    <text evidence="3">The sequence shown here is derived from an EMBL/GenBank/DDBJ whole genome shotgun (WGS) entry which is preliminary data.</text>
</comment>
<feature type="transmembrane region" description="Helical" evidence="2">
    <location>
        <begin position="592"/>
        <end position="615"/>
    </location>
</feature>
<feature type="transmembrane region" description="Helical" evidence="2">
    <location>
        <begin position="269"/>
        <end position="290"/>
    </location>
</feature>
<dbReference type="PANTHER" id="PTHR37577">
    <property type="entry name" value="INTEGRAL MEMBRANE PROTEIN"/>
    <property type="match status" value="1"/>
</dbReference>
<feature type="region of interest" description="Disordered" evidence="1">
    <location>
        <begin position="447"/>
        <end position="467"/>
    </location>
</feature>
<feature type="transmembrane region" description="Helical" evidence="2">
    <location>
        <begin position="654"/>
        <end position="671"/>
    </location>
</feature>
<proteinExistence type="predicted"/>
<feature type="transmembrane region" description="Helical" evidence="2">
    <location>
        <begin position="138"/>
        <end position="161"/>
    </location>
</feature>
<feature type="transmembrane region" description="Helical" evidence="2">
    <location>
        <begin position="173"/>
        <end position="195"/>
    </location>
</feature>
<feature type="transmembrane region" description="Helical" evidence="2">
    <location>
        <begin position="391"/>
        <end position="411"/>
    </location>
</feature>
<keyword evidence="2" id="KW-0472">Membrane</keyword>
<dbReference type="PANTHER" id="PTHR37577:SF1">
    <property type="entry name" value="INTEGRAL MEMBRANE PROTEIN"/>
    <property type="match status" value="1"/>
</dbReference>
<evidence type="ECO:0000313" key="3">
    <source>
        <dbReference type="EMBL" id="CAI0641598.1"/>
    </source>
</evidence>
<evidence type="ECO:0000256" key="2">
    <source>
        <dbReference type="SAM" id="Phobius"/>
    </source>
</evidence>
<keyword evidence="2" id="KW-1133">Transmembrane helix</keyword>
<accession>A0A9W4RHR9</accession>
<dbReference type="Proteomes" id="UP001152533">
    <property type="component" value="Unassembled WGS sequence"/>
</dbReference>
<feature type="transmembrane region" description="Helical" evidence="2">
    <location>
        <begin position="24"/>
        <end position="50"/>
    </location>
</feature>
<dbReference type="EMBL" id="CAMGZC010000021">
    <property type="protein sequence ID" value="CAI0641598.1"/>
    <property type="molecule type" value="Genomic_DNA"/>
</dbReference>
<dbReference type="AlphaFoldDB" id="A0A9W4RHR9"/>
<feature type="transmembrane region" description="Helical" evidence="2">
    <location>
        <begin position="329"/>
        <end position="348"/>
    </location>
</feature>
<feature type="transmembrane region" description="Helical" evidence="2">
    <location>
        <begin position="114"/>
        <end position="132"/>
    </location>
</feature>
<evidence type="ECO:0000256" key="1">
    <source>
        <dbReference type="SAM" id="MobiDB-lite"/>
    </source>
</evidence>
<feature type="transmembrane region" description="Helical" evidence="2">
    <location>
        <begin position="627"/>
        <end position="648"/>
    </location>
</feature>
<gene>
    <name evidence="3" type="ORF">CGXH109_LOCUS5745</name>
</gene>
<sequence length="672" mass="76840">MPSVLDPAEDCYKKPAELEANPEIGGIGVLVGFVGTAYFVVLLVIIRFLLAFDPYKNPFEGRSANEFDDHTWKPNHVDVVAVRGCRWLRRRRWFRNPRLWEGILEKAVLEMCDIQLLTGFGILLSGYVNLFIDTISAYHWYIIVYLVWFSNLTHVACMTVLRGHLHRHPTQRRWRLSLMFVLWVGLLVAIGPTFWFDWMGTEERLAWDVSTTNARCFYYPSIALNTMEWRACQASVELHKERGNVTYTVDECVASDTWGPTDIPMESHLSFQTTMLSVILAIFTFLTRLVKMNRSWSFRTRMSILDKPINWYLMKTQSKRPARSIITRMRHIGILLRISWGLMLYTYLNILSSELVDTYWLFTLAIWGMVRLLRVRASVDIDENKWGFGQILPVFLLIGPVVAFAVPFLGAMKKTIEKGSMVSGEDISEEIQNHIERRLTTDLSETTSARLHDTRSTMSEVSDPDNRHLKTDIQPLNQVSHIHVKSTDFGGKQSSGLLSARHMDTEDIDTQMRDLLVAHCSGSLETGMIDAKNLRSLLRDFYTKSKCMEQVIVLACAQVIPVTVAFFLAFHGVKIGIIGIFTADPDLDSENILLFFANVVIIQPLNCFCAIFLGFAVKKGRGSRREVLGMPMYLWALLGIDVVSVTVFSMPFDVAFWLFGLLVISMVLLIWR</sequence>
<dbReference type="InterPro" id="IPR053018">
    <property type="entry name" value="Elsinochrome_Biosynth-Asso"/>
</dbReference>
<feature type="transmembrane region" description="Helical" evidence="2">
    <location>
        <begin position="551"/>
        <end position="572"/>
    </location>
</feature>
<keyword evidence="4" id="KW-1185">Reference proteome</keyword>
<keyword evidence="2" id="KW-0812">Transmembrane</keyword>